<evidence type="ECO:0000313" key="3">
    <source>
        <dbReference type="Proteomes" id="UP000219514"/>
    </source>
</evidence>
<keyword evidence="3" id="KW-1185">Reference proteome</keyword>
<dbReference type="SMART" id="SM01234">
    <property type="entry name" value="Haemolytic"/>
    <property type="match status" value="1"/>
</dbReference>
<dbReference type="Proteomes" id="UP000219514">
    <property type="component" value="Unassembled WGS sequence"/>
</dbReference>
<accession>A0A285E8C8</accession>
<comment type="similarity">
    <text evidence="1">Belongs to the UPF0161 family.</text>
</comment>
<dbReference type="HAMAP" id="MF_00386">
    <property type="entry name" value="UPF0161_YidD"/>
    <property type="match status" value="1"/>
</dbReference>
<dbReference type="NCBIfam" id="TIGR00278">
    <property type="entry name" value="membrane protein insertion efficiency factor YidD"/>
    <property type="match status" value="1"/>
</dbReference>
<comment type="function">
    <text evidence="1">Could be involved in insertion of integral membrane proteins into the membrane.</text>
</comment>
<dbReference type="PANTHER" id="PTHR33383:SF1">
    <property type="entry name" value="MEMBRANE PROTEIN INSERTION EFFICIENCY FACTOR-RELATED"/>
    <property type="match status" value="1"/>
</dbReference>
<comment type="subcellular location">
    <subcellularLocation>
        <location evidence="1">Cell membrane</location>
        <topology evidence="1">Peripheral membrane protein</topology>
        <orientation evidence="1">Cytoplasmic side</orientation>
    </subcellularLocation>
</comment>
<dbReference type="GO" id="GO:0005886">
    <property type="term" value="C:plasma membrane"/>
    <property type="evidence" value="ECO:0007669"/>
    <property type="project" value="UniProtKB-SubCell"/>
</dbReference>
<reference evidence="2 3" key="1">
    <citation type="submission" date="2017-09" db="EMBL/GenBank/DDBJ databases">
        <authorList>
            <person name="Ehlers B."/>
            <person name="Leendertz F.H."/>
        </authorList>
    </citation>
    <scope>NUCLEOTIDE SEQUENCE [LARGE SCALE GENOMIC DNA]</scope>
    <source>
        <strain evidence="2 3">DSM 46844</strain>
    </source>
</reference>
<proteinExistence type="inferred from homology"/>
<organism evidence="2 3">
    <name type="scientific">Geodermatophilus sabuli</name>
    <dbReference type="NCBI Taxonomy" id="1564158"/>
    <lineage>
        <taxon>Bacteria</taxon>
        <taxon>Bacillati</taxon>
        <taxon>Actinomycetota</taxon>
        <taxon>Actinomycetes</taxon>
        <taxon>Geodermatophilales</taxon>
        <taxon>Geodermatophilaceae</taxon>
        <taxon>Geodermatophilus</taxon>
    </lineage>
</organism>
<evidence type="ECO:0000313" key="2">
    <source>
        <dbReference type="EMBL" id="SNX95267.1"/>
    </source>
</evidence>
<dbReference type="Pfam" id="PF01809">
    <property type="entry name" value="YidD"/>
    <property type="match status" value="1"/>
</dbReference>
<dbReference type="EMBL" id="OBDO01000001">
    <property type="protein sequence ID" value="SNX95267.1"/>
    <property type="molecule type" value="Genomic_DNA"/>
</dbReference>
<dbReference type="PANTHER" id="PTHR33383">
    <property type="entry name" value="MEMBRANE PROTEIN INSERTION EFFICIENCY FACTOR-RELATED"/>
    <property type="match status" value="1"/>
</dbReference>
<dbReference type="InterPro" id="IPR002696">
    <property type="entry name" value="Membr_insert_effic_factor_YidD"/>
</dbReference>
<dbReference type="AlphaFoldDB" id="A0A285E8C8"/>
<keyword evidence="1" id="KW-0472">Membrane</keyword>
<protein>
    <recommendedName>
        <fullName evidence="1">Putative membrane protein insertion efficiency factor</fullName>
    </recommendedName>
</protein>
<sequence>MPILPRYWGTMVFIWSSGRGPRRRPQRGYRGMGSGYGPGYGRGYGPAYGRRGSGPPPGYGPGYGRGYGRGYRGGHDSCLRDLLFLNTGCCLANAIGCGIDGLFLVPTTVRHVHAAGTGRRGTALRDRLVAAVRVYQREISPKRPPSCRFEPTCSTYAVEALEQHGAGRGSWLTLRRLLRCRPGVSGGADPVPAA</sequence>
<evidence type="ECO:0000256" key="1">
    <source>
        <dbReference type="HAMAP-Rule" id="MF_00386"/>
    </source>
</evidence>
<gene>
    <name evidence="2" type="ORF">SAMN06893097_1011075</name>
</gene>
<keyword evidence="1" id="KW-1003">Cell membrane</keyword>
<name>A0A285E8C8_9ACTN</name>